<keyword evidence="2" id="KW-0472">Membrane</keyword>
<dbReference type="PANTHER" id="PTHR12300:SF187">
    <property type="entry name" value="RECEPTOR EXPRESSION-ENHANCING PROTEIN"/>
    <property type="match status" value="1"/>
</dbReference>
<dbReference type="Proteomes" id="UP001470230">
    <property type="component" value="Unassembled WGS sequence"/>
</dbReference>
<accession>A0ABR2GZD3</accession>
<organism evidence="3 4">
    <name type="scientific">Tritrichomonas musculus</name>
    <dbReference type="NCBI Taxonomy" id="1915356"/>
    <lineage>
        <taxon>Eukaryota</taxon>
        <taxon>Metamonada</taxon>
        <taxon>Parabasalia</taxon>
        <taxon>Tritrichomonadida</taxon>
        <taxon>Tritrichomonadidae</taxon>
        <taxon>Tritrichomonas</taxon>
    </lineage>
</organism>
<keyword evidence="4" id="KW-1185">Reference proteome</keyword>
<gene>
    <name evidence="3" type="ORF">M9Y10_032766</name>
</gene>
<evidence type="ECO:0000313" key="3">
    <source>
        <dbReference type="EMBL" id="KAK8838727.1"/>
    </source>
</evidence>
<proteinExistence type="inferred from homology"/>
<feature type="transmembrane region" description="Helical" evidence="2">
    <location>
        <begin position="41"/>
        <end position="66"/>
    </location>
</feature>
<evidence type="ECO:0000313" key="4">
    <source>
        <dbReference type="Proteomes" id="UP001470230"/>
    </source>
</evidence>
<protein>
    <recommendedName>
        <fullName evidence="5">HVA22-like protein</fullName>
    </recommendedName>
</protein>
<sequence length="141" mass="16499">MIGFPIFRFLSFPLSFLFPGYRSFCAVMSENNDDDENWLSYWLVYAFVQFFELAFTIVVATFPFYYELKCVFIMLLQAKNAKLAHKLYKKFVGPVLETYEPAIDAFIDKYSQQAVAITHTANRAANQVFRERSIQLNLIDE</sequence>
<name>A0ABR2GZD3_9EUKA</name>
<dbReference type="Pfam" id="PF03134">
    <property type="entry name" value="TB2_DP1_HVA22"/>
    <property type="match status" value="1"/>
</dbReference>
<comment type="similarity">
    <text evidence="1">Belongs to the DP1 family.</text>
</comment>
<reference evidence="3 4" key="1">
    <citation type="submission" date="2024-04" db="EMBL/GenBank/DDBJ databases">
        <title>Tritrichomonas musculus Genome.</title>
        <authorList>
            <person name="Alves-Ferreira E."/>
            <person name="Grigg M."/>
            <person name="Lorenzi H."/>
            <person name="Galac M."/>
        </authorList>
    </citation>
    <scope>NUCLEOTIDE SEQUENCE [LARGE SCALE GENOMIC DNA]</scope>
    <source>
        <strain evidence="3 4">EAF2021</strain>
    </source>
</reference>
<evidence type="ECO:0000256" key="1">
    <source>
        <dbReference type="RuleBase" id="RU362006"/>
    </source>
</evidence>
<dbReference type="PANTHER" id="PTHR12300">
    <property type="entry name" value="HVA22-LIKE PROTEINS"/>
    <property type="match status" value="1"/>
</dbReference>
<dbReference type="InterPro" id="IPR004345">
    <property type="entry name" value="TB2_DP1_HVA22"/>
</dbReference>
<keyword evidence="2" id="KW-0812">Transmembrane</keyword>
<evidence type="ECO:0008006" key="5">
    <source>
        <dbReference type="Google" id="ProtNLM"/>
    </source>
</evidence>
<comment type="caution">
    <text evidence="3">The sequence shown here is derived from an EMBL/GenBank/DDBJ whole genome shotgun (WGS) entry which is preliminary data.</text>
</comment>
<dbReference type="EMBL" id="JAPFFF010000054">
    <property type="protein sequence ID" value="KAK8838727.1"/>
    <property type="molecule type" value="Genomic_DNA"/>
</dbReference>
<comment type="subcellular location">
    <subcellularLocation>
        <location evidence="1">Membrane</location>
        <topology evidence="1">Multi-pass membrane protein</topology>
    </subcellularLocation>
</comment>
<keyword evidence="2" id="KW-1133">Transmembrane helix</keyword>
<evidence type="ECO:0000256" key="2">
    <source>
        <dbReference type="SAM" id="Phobius"/>
    </source>
</evidence>